<accession>A0A8C8A0B9</accession>
<feature type="compositionally biased region" description="Basic and acidic residues" evidence="3">
    <location>
        <begin position="34"/>
        <end position="52"/>
    </location>
</feature>
<evidence type="ECO:0000256" key="3">
    <source>
        <dbReference type="SAM" id="MobiDB-lite"/>
    </source>
</evidence>
<proteinExistence type="inferred from homology"/>
<dbReference type="FunFam" id="1.10.8.1120:FF:000001">
    <property type="entry name" value="Histone RNA hairpin-binding protein-like"/>
    <property type="match status" value="1"/>
</dbReference>
<dbReference type="GO" id="GO:0071204">
    <property type="term" value="C:histone pre-mRNA 3'end processing complex"/>
    <property type="evidence" value="ECO:0007669"/>
    <property type="project" value="TreeGrafter"/>
</dbReference>
<dbReference type="PANTHER" id="PTHR17408:SF7">
    <property type="entry name" value="HISTONE RNA HAIRPIN-BINDING PROTEIN"/>
    <property type="match status" value="1"/>
</dbReference>
<feature type="region of interest" description="Disordered" evidence="3">
    <location>
        <begin position="1"/>
        <end position="80"/>
    </location>
</feature>
<feature type="domain" description="Histone RNA hairpin-binding protein RNA-binding" evidence="4">
    <location>
        <begin position="128"/>
        <end position="196"/>
    </location>
</feature>
<dbReference type="Proteomes" id="UP000694383">
    <property type="component" value="Unplaced"/>
</dbReference>
<feature type="region of interest" description="Disordered" evidence="3">
    <location>
        <begin position="97"/>
        <end position="129"/>
    </location>
</feature>
<feature type="compositionally biased region" description="Polar residues" evidence="3">
    <location>
        <begin position="53"/>
        <end position="63"/>
    </location>
</feature>
<evidence type="ECO:0000313" key="5">
    <source>
        <dbReference type="Ensembl" id="ENSOSIP00000048890.1"/>
    </source>
</evidence>
<dbReference type="InterPro" id="IPR038294">
    <property type="entry name" value="SLBP_RNA_bind_sf"/>
</dbReference>
<feature type="compositionally biased region" description="Acidic residues" evidence="3">
    <location>
        <begin position="120"/>
        <end position="129"/>
    </location>
</feature>
<dbReference type="GO" id="GO:0006398">
    <property type="term" value="P:mRNA 3'-end processing by stem-loop binding and cleavage"/>
    <property type="evidence" value="ECO:0007669"/>
    <property type="project" value="TreeGrafter"/>
</dbReference>
<dbReference type="GO" id="GO:0005737">
    <property type="term" value="C:cytoplasm"/>
    <property type="evidence" value="ECO:0007669"/>
    <property type="project" value="TreeGrafter"/>
</dbReference>
<dbReference type="Pfam" id="PF15247">
    <property type="entry name" value="SLBP_RNA_bind"/>
    <property type="match status" value="1"/>
</dbReference>
<dbReference type="InterPro" id="IPR026502">
    <property type="entry name" value="SLBP1/SLBP2"/>
</dbReference>
<reference evidence="5" key="2">
    <citation type="submission" date="2025-09" db="UniProtKB">
        <authorList>
            <consortium name="Ensembl"/>
        </authorList>
    </citation>
    <scope>IDENTIFICATION</scope>
</reference>
<evidence type="ECO:0000259" key="4">
    <source>
        <dbReference type="Pfam" id="PF15247"/>
    </source>
</evidence>
<dbReference type="AlphaFoldDB" id="A0A8C8A0B9"/>
<organism evidence="5 6">
    <name type="scientific">Oryzias sinensis</name>
    <name type="common">Chinese medaka</name>
    <dbReference type="NCBI Taxonomy" id="183150"/>
    <lineage>
        <taxon>Eukaryota</taxon>
        <taxon>Metazoa</taxon>
        <taxon>Chordata</taxon>
        <taxon>Craniata</taxon>
        <taxon>Vertebrata</taxon>
        <taxon>Euteleostomi</taxon>
        <taxon>Actinopterygii</taxon>
        <taxon>Neopterygii</taxon>
        <taxon>Teleostei</taxon>
        <taxon>Neoteleostei</taxon>
        <taxon>Acanthomorphata</taxon>
        <taxon>Ovalentaria</taxon>
        <taxon>Atherinomorphae</taxon>
        <taxon>Beloniformes</taxon>
        <taxon>Adrianichthyidae</taxon>
        <taxon>Oryziinae</taxon>
        <taxon>Oryzias</taxon>
    </lineage>
</organism>
<dbReference type="GO" id="GO:0051028">
    <property type="term" value="P:mRNA transport"/>
    <property type="evidence" value="ECO:0007669"/>
    <property type="project" value="TreeGrafter"/>
</dbReference>
<comment type="similarity">
    <text evidence="1">Belongs to the SLBP family.</text>
</comment>
<evidence type="ECO:0000256" key="1">
    <source>
        <dbReference type="ARBA" id="ARBA00006151"/>
    </source>
</evidence>
<dbReference type="InterPro" id="IPR029344">
    <property type="entry name" value="SLBP_RNA_bind"/>
</dbReference>
<dbReference type="PANTHER" id="PTHR17408">
    <property type="entry name" value="HISTONE RNA HAIRPIN-BINDING PROTEIN"/>
    <property type="match status" value="1"/>
</dbReference>
<sequence>MSTRTPDRRTDATSSRREHTRSSGPSRWSHCRKRGVDGSMRTDEHERTEGRHSSFTTPESSGPVSRCAASSDWGSQVEDNEMRRDLHRDLQRYRRRILAADGPHRERKASSGSSGSCDSKEEDSLETDEGVLLRRQKQISYGKNTLAYDRYIREVPKHLRQPGIHPKTPNKFRKYSRRSWDQQIKLWRVKLHAWDPPTDNGTQEDNEEQLDLGDIMDIELDFPTLAEPGPQAARSGVMEVGWKTRSNLSCSFVSCWSDASMFYRTQKEQEPRLKSSGWTLQRRPTSYSLLVQKGREPPVLVFKAGRRSVAFTCSFHSPRDVQEFCSPTLYAALFHLNGSASGDLSEPDGTAKDAASFAGWGPDLSQVSGALRVPLCLLAAFKFCSKDFNKTTFLLTLCCSRSCF</sequence>
<dbReference type="GO" id="GO:0071207">
    <property type="term" value="F:histone pre-mRNA stem-loop binding"/>
    <property type="evidence" value="ECO:0007669"/>
    <property type="project" value="TreeGrafter"/>
</dbReference>
<dbReference type="Ensembl" id="ENSOSIT00000051370.1">
    <property type="protein sequence ID" value="ENSOSIP00000048890.1"/>
    <property type="gene ID" value="ENSOSIG00000022975.1"/>
</dbReference>
<dbReference type="Gene3D" id="1.10.8.1120">
    <property type="entry name" value="Histone RNA hairpin-binding protein RNA-binding domain"/>
    <property type="match status" value="1"/>
</dbReference>
<reference evidence="5" key="1">
    <citation type="submission" date="2025-08" db="UniProtKB">
        <authorList>
            <consortium name="Ensembl"/>
        </authorList>
    </citation>
    <scope>IDENTIFICATION</scope>
</reference>
<evidence type="ECO:0000313" key="6">
    <source>
        <dbReference type="Proteomes" id="UP000694383"/>
    </source>
</evidence>
<evidence type="ECO:0000256" key="2">
    <source>
        <dbReference type="ARBA" id="ARBA00022884"/>
    </source>
</evidence>
<protein>
    <recommendedName>
        <fullName evidence="4">Histone RNA hairpin-binding protein RNA-binding domain-containing protein</fullName>
    </recommendedName>
</protein>
<name>A0A8C8A0B9_9TELE</name>
<keyword evidence="6" id="KW-1185">Reference proteome</keyword>
<dbReference type="GeneTree" id="ENSGT00390000008738"/>
<dbReference type="GO" id="GO:0003729">
    <property type="term" value="F:mRNA binding"/>
    <property type="evidence" value="ECO:0007669"/>
    <property type="project" value="InterPro"/>
</dbReference>
<feature type="compositionally biased region" description="Basic and acidic residues" evidence="3">
    <location>
        <begin position="1"/>
        <end position="21"/>
    </location>
</feature>
<keyword evidence="2" id="KW-0694">RNA-binding</keyword>